<accession>A0A167P0Z3</accession>
<comment type="caution">
    <text evidence="2">The sequence shown here is derived from an EMBL/GenBank/DDBJ whole genome shotgun (WGS) entry which is preliminary data.</text>
</comment>
<evidence type="ECO:0000256" key="1">
    <source>
        <dbReference type="SAM" id="MobiDB-lite"/>
    </source>
</evidence>
<name>A0A167P0Z3_9HYPO</name>
<feature type="compositionally biased region" description="Low complexity" evidence="1">
    <location>
        <begin position="71"/>
        <end position="96"/>
    </location>
</feature>
<feature type="region of interest" description="Disordered" evidence="1">
    <location>
        <begin position="71"/>
        <end position="171"/>
    </location>
</feature>
<dbReference type="AlphaFoldDB" id="A0A167P0Z3"/>
<evidence type="ECO:0000313" key="3">
    <source>
        <dbReference type="Proteomes" id="UP000076874"/>
    </source>
</evidence>
<reference evidence="2 3" key="1">
    <citation type="journal article" date="2016" name="Genome Biol. Evol.">
        <title>Divergent and convergent evolution of fungal pathogenicity.</title>
        <authorList>
            <person name="Shang Y."/>
            <person name="Xiao G."/>
            <person name="Zheng P."/>
            <person name="Cen K."/>
            <person name="Zhan S."/>
            <person name="Wang C."/>
        </authorList>
    </citation>
    <scope>NUCLEOTIDE SEQUENCE [LARGE SCALE GENOMIC DNA]</scope>
    <source>
        <strain evidence="2 3">RCEF 264</strain>
    </source>
</reference>
<dbReference type="OrthoDB" id="3431997at2759"/>
<dbReference type="Proteomes" id="UP000076874">
    <property type="component" value="Unassembled WGS sequence"/>
</dbReference>
<organism evidence="2 3">
    <name type="scientific">Niveomyces insectorum RCEF 264</name>
    <dbReference type="NCBI Taxonomy" id="1081102"/>
    <lineage>
        <taxon>Eukaryota</taxon>
        <taxon>Fungi</taxon>
        <taxon>Dikarya</taxon>
        <taxon>Ascomycota</taxon>
        <taxon>Pezizomycotina</taxon>
        <taxon>Sordariomycetes</taxon>
        <taxon>Hypocreomycetidae</taxon>
        <taxon>Hypocreales</taxon>
        <taxon>Cordycipitaceae</taxon>
        <taxon>Niveomyces</taxon>
    </lineage>
</organism>
<sequence>MDPGRSPAGPAGSAKPTELDINNTNSVSYNRSSTTVNQTPSTLLLFDNPGAAAVPDVPPPSYEEAIGISPKVASSAEAASAAPAHAAAPQAQPAQQRRGTGPPAPAPGFDRPNNSTLLAVPGTRPRPASFTGVATPAAGGLAPTTPTYSQHGVPPPPAYGPGDQKGLLPPQHQQPLAAPLLVRPSTSTSAAAANAAGSAGSANNGRNRIVPAPPGSVPTGRQFPPIFNLYGDRWSRNYMLGEHQDSPLYAVRMQVSWKMQNPVVALHNGPDPNRAPLLAAVHYLPLSDNMSVTLPPPLTYRGGPTAVPLEIEVGWSRLYRFTMEVGTDPQNVRQEHFEWRHSFGNAIAALGGARDGWKLVRLSTQAPPGGQPPRPAPGFMTSDGREVVAVYSGAQMSLTKQLKFAFVGTGRSGALGERWAVMAVASALAIWEKEEASQNRR</sequence>
<gene>
    <name evidence="2" type="ORF">SPI_07779</name>
</gene>
<feature type="compositionally biased region" description="Low complexity" evidence="1">
    <location>
        <begin position="131"/>
        <end position="147"/>
    </location>
</feature>
<feature type="compositionally biased region" description="Polar residues" evidence="1">
    <location>
        <begin position="20"/>
        <end position="42"/>
    </location>
</feature>
<feature type="region of interest" description="Disordered" evidence="1">
    <location>
        <begin position="1"/>
        <end position="42"/>
    </location>
</feature>
<proteinExistence type="predicted"/>
<dbReference type="EMBL" id="AZHD01000017">
    <property type="protein sequence ID" value="OAA56168.1"/>
    <property type="molecule type" value="Genomic_DNA"/>
</dbReference>
<feature type="region of interest" description="Disordered" evidence="1">
    <location>
        <begin position="188"/>
        <end position="218"/>
    </location>
</feature>
<keyword evidence="3" id="KW-1185">Reference proteome</keyword>
<protein>
    <submittedName>
        <fullName evidence="2">Uncharacterized protein</fullName>
    </submittedName>
</protein>
<evidence type="ECO:0000313" key="2">
    <source>
        <dbReference type="EMBL" id="OAA56168.1"/>
    </source>
</evidence>
<feature type="compositionally biased region" description="Low complexity" evidence="1">
    <location>
        <begin position="189"/>
        <end position="205"/>
    </location>
</feature>